<reference evidence="1" key="1">
    <citation type="submission" date="2021-11" db="EMBL/GenBank/DDBJ databases">
        <authorList>
            <person name="Rong C."/>
            <person name="Yang Y."/>
            <person name="Li S."/>
            <person name="Zhou K."/>
            <person name="Xu Y."/>
            <person name="Zhang R."/>
            <person name="Zhang Y."/>
        </authorList>
    </citation>
    <scope>NUCLEOTIDE SEQUENCE</scope>
</reference>
<evidence type="ECO:0000313" key="1">
    <source>
        <dbReference type="EMBL" id="UNH61243.1"/>
    </source>
</evidence>
<dbReference type="EMBL" id="OL473597">
    <property type="protein sequence ID" value="UNH61243.1"/>
    <property type="molecule type" value="Genomic_DNA"/>
</dbReference>
<sequence>MAQVTYRGVKYDTTKRPNQQKREVKTFTEVWRGVKHVEQVEVVS</sequence>
<keyword evidence="2" id="KW-1185">Reference proteome</keyword>
<accession>A0AC61TSQ0</accession>
<gene>
    <name evidence="1" type="ORF">SSZBM1_126</name>
</gene>
<dbReference type="Proteomes" id="UP000829362">
    <property type="component" value="Segment"/>
</dbReference>
<organism evidence="1 2">
    <name type="scientific">Synechococcus phage S-SZBM1</name>
    <dbReference type="NCBI Taxonomy" id="2926475"/>
    <lineage>
        <taxon>Viruses</taxon>
        <taxon>Duplodnaviria</taxon>
        <taxon>Heunggongvirae</taxon>
        <taxon>Uroviricota</taxon>
        <taxon>Caudoviricetes</taxon>
        <taxon>Pantevenvirales</taxon>
        <taxon>Kyanoviridae</taxon>
        <taxon>Shenzhenivirus</taxon>
        <taxon>Shenzhenivirus sszbm1</taxon>
    </lineage>
</organism>
<protein>
    <submittedName>
        <fullName evidence="1">Uncharacterized protein</fullName>
    </submittedName>
</protein>
<name>A0AC61TSQ0_9CAUD</name>
<proteinExistence type="predicted"/>
<evidence type="ECO:0000313" key="2">
    <source>
        <dbReference type="Proteomes" id="UP000829362"/>
    </source>
</evidence>